<name>A0A919BK52_9GAMM</name>
<gene>
    <name evidence="2" type="ORF">GCM10017161_21500</name>
</gene>
<dbReference type="AlphaFoldDB" id="A0A919BK52"/>
<reference evidence="2" key="1">
    <citation type="journal article" date="2014" name="Int. J. Syst. Evol. Microbiol.">
        <title>Complete genome sequence of Corynebacterium casei LMG S-19264T (=DSM 44701T), isolated from a smear-ripened cheese.</title>
        <authorList>
            <consortium name="US DOE Joint Genome Institute (JGI-PGF)"/>
            <person name="Walter F."/>
            <person name="Albersmeier A."/>
            <person name="Kalinowski J."/>
            <person name="Ruckert C."/>
        </authorList>
    </citation>
    <scope>NUCLEOTIDE SEQUENCE</scope>
    <source>
        <strain evidence="2">KCTC 42731</strain>
    </source>
</reference>
<comment type="caution">
    <text evidence="2">The sequence shown here is derived from an EMBL/GenBank/DDBJ whole genome shotgun (WGS) entry which is preliminary data.</text>
</comment>
<proteinExistence type="predicted"/>
<dbReference type="Pfam" id="PF03961">
    <property type="entry name" value="FapA"/>
    <property type="match status" value="1"/>
</dbReference>
<dbReference type="InterPro" id="IPR046865">
    <property type="entry name" value="FapA_b_solenoid"/>
</dbReference>
<protein>
    <recommendedName>
        <fullName evidence="1">Flagellar Assembly Protein A N-terminal region domain-containing protein</fullName>
    </recommendedName>
</protein>
<evidence type="ECO:0000313" key="2">
    <source>
        <dbReference type="EMBL" id="GHF92983.1"/>
    </source>
</evidence>
<evidence type="ECO:0000259" key="1">
    <source>
        <dbReference type="Pfam" id="PF20250"/>
    </source>
</evidence>
<sequence>MDKFAFTLDDETQLVSVNIKLNSSLATVTADQIERAFKASPYKEYMVLEDTIALVVLEINALIDEQHNEEQKEGEQQSQNLQLESIYSKEIAKAINASLEVTFGPENMSATMEVTAPYGGNALSQRDILLCLEQHGVTKGIFKSAIQELIERSSQLASGGKHSVEIASGTASIDGKNGYIKYLVDDIKQRILKPKKLDNGKVDMRELGDFIHVKKGTELAQLMPPTSGQPGFTVKGEVIEPIAGEPAILKVSDGSVFSDETQTILIADMDGMPKHLDDSVAVNKVLELENIDVGTGNINFDGSVFVKGNVGEAMRVLASEDVVIGGLVESCEVVAGGDINIAQGVIGHKIEDEKGFGKRTVFLQANGSVTALFAQYADIIAESDINLVQHGTHSQLQAGRNIWLGDKNKEKPDGRLLGGYADCGGSLFAGTLGSPSGSHTNISFDYWLVKFQELDGNLQHRLEKLTERCKKISDFLVKLTSAEPIDIAKVTRVNKSLSQHLNALGVSYTDYYSYCDQVKSHPDTLELVASIKVFHGVFVEIQGHVSTFKREHGPTRVSWHDSEILLESIT</sequence>
<accession>A0A919BK52</accession>
<organism evidence="2 3">
    <name type="scientific">Thalassotalea marina</name>
    <dbReference type="NCBI Taxonomy" id="1673741"/>
    <lineage>
        <taxon>Bacteria</taxon>
        <taxon>Pseudomonadati</taxon>
        <taxon>Pseudomonadota</taxon>
        <taxon>Gammaproteobacteria</taxon>
        <taxon>Alteromonadales</taxon>
        <taxon>Colwelliaceae</taxon>
        <taxon>Thalassotalea</taxon>
    </lineage>
</organism>
<dbReference type="PANTHER" id="PTHR38032">
    <property type="entry name" value="POLYMERASE-RELATED"/>
    <property type="match status" value="1"/>
</dbReference>
<dbReference type="PANTHER" id="PTHR38032:SF1">
    <property type="entry name" value="RNA-BINDING PROTEIN KHPB N-TERMINAL DOMAIN-CONTAINING PROTEIN"/>
    <property type="match status" value="1"/>
</dbReference>
<dbReference type="RefSeq" id="WP_189770245.1">
    <property type="nucleotide sequence ID" value="NZ_BNCK01000004.1"/>
</dbReference>
<dbReference type="EMBL" id="BNCK01000004">
    <property type="protein sequence ID" value="GHF92983.1"/>
    <property type="molecule type" value="Genomic_DNA"/>
</dbReference>
<keyword evidence="3" id="KW-1185">Reference proteome</keyword>
<dbReference type="InterPro" id="IPR046866">
    <property type="entry name" value="FapA_N"/>
</dbReference>
<reference evidence="2" key="2">
    <citation type="submission" date="2020-09" db="EMBL/GenBank/DDBJ databases">
        <authorList>
            <person name="Sun Q."/>
            <person name="Kim S."/>
        </authorList>
    </citation>
    <scope>NUCLEOTIDE SEQUENCE</scope>
    <source>
        <strain evidence="2">KCTC 42731</strain>
    </source>
</reference>
<dbReference type="InterPro" id="IPR005646">
    <property type="entry name" value="FapA"/>
</dbReference>
<evidence type="ECO:0000313" key="3">
    <source>
        <dbReference type="Proteomes" id="UP000623842"/>
    </source>
</evidence>
<dbReference type="Pfam" id="PF20250">
    <property type="entry name" value="FapA_N"/>
    <property type="match status" value="1"/>
</dbReference>
<dbReference type="Proteomes" id="UP000623842">
    <property type="component" value="Unassembled WGS sequence"/>
</dbReference>
<feature type="domain" description="Flagellar Assembly Protein A N-terminal region" evidence="1">
    <location>
        <begin position="100"/>
        <end position="275"/>
    </location>
</feature>